<keyword evidence="2" id="KW-1185">Reference proteome</keyword>
<evidence type="ECO:0000313" key="1">
    <source>
        <dbReference type="EnsemblPlants" id="OPUNC09G08470.1"/>
    </source>
</evidence>
<dbReference type="EnsemblPlants" id="OPUNC09G08470.1">
    <property type="protein sequence ID" value="OPUNC09G08470.1"/>
    <property type="gene ID" value="OPUNC09G08470"/>
</dbReference>
<name>A0A0E0M131_ORYPU</name>
<dbReference type="Proteomes" id="UP000026962">
    <property type="component" value="Chromosome 9"/>
</dbReference>
<proteinExistence type="predicted"/>
<reference evidence="1" key="2">
    <citation type="submission" date="2018-05" db="EMBL/GenBank/DDBJ databases">
        <title>OpunRS2 (Oryza punctata Reference Sequence Version 2).</title>
        <authorList>
            <person name="Zhang J."/>
            <person name="Kudrna D."/>
            <person name="Lee S."/>
            <person name="Talag J."/>
            <person name="Welchert J."/>
            <person name="Wing R.A."/>
        </authorList>
    </citation>
    <scope>NUCLEOTIDE SEQUENCE [LARGE SCALE GENOMIC DNA]</scope>
</reference>
<organism evidence="1">
    <name type="scientific">Oryza punctata</name>
    <name type="common">Red rice</name>
    <dbReference type="NCBI Taxonomy" id="4537"/>
    <lineage>
        <taxon>Eukaryota</taxon>
        <taxon>Viridiplantae</taxon>
        <taxon>Streptophyta</taxon>
        <taxon>Embryophyta</taxon>
        <taxon>Tracheophyta</taxon>
        <taxon>Spermatophyta</taxon>
        <taxon>Magnoliopsida</taxon>
        <taxon>Liliopsida</taxon>
        <taxon>Poales</taxon>
        <taxon>Poaceae</taxon>
        <taxon>BOP clade</taxon>
        <taxon>Oryzoideae</taxon>
        <taxon>Oryzeae</taxon>
        <taxon>Oryzinae</taxon>
        <taxon>Oryza</taxon>
    </lineage>
</organism>
<protein>
    <submittedName>
        <fullName evidence="1">Uncharacterized protein</fullName>
    </submittedName>
</protein>
<dbReference type="HOGENOM" id="CLU_2762225_0_0_1"/>
<dbReference type="AlphaFoldDB" id="A0A0E0M131"/>
<accession>A0A0E0M131</accession>
<sequence>MHDEEALALSVAGAEEELTLLDDGAGAAVGECSCDTTCKTCLVKCGIKCFHFGFPDCFINCAFTTDKCFG</sequence>
<evidence type="ECO:0000313" key="2">
    <source>
        <dbReference type="Proteomes" id="UP000026962"/>
    </source>
</evidence>
<dbReference type="Gramene" id="OPUNC09G08470.1">
    <property type="protein sequence ID" value="OPUNC09G08470.1"/>
    <property type="gene ID" value="OPUNC09G08470"/>
</dbReference>
<reference evidence="1" key="1">
    <citation type="submission" date="2015-04" db="UniProtKB">
        <authorList>
            <consortium name="EnsemblPlants"/>
        </authorList>
    </citation>
    <scope>IDENTIFICATION</scope>
</reference>